<organism evidence="3 4">
    <name type="scientific">Phytophthora palmivora</name>
    <dbReference type="NCBI Taxonomy" id="4796"/>
    <lineage>
        <taxon>Eukaryota</taxon>
        <taxon>Sar</taxon>
        <taxon>Stramenopiles</taxon>
        <taxon>Oomycota</taxon>
        <taxon>Peronosporomycetes</taxon>
        <taxon>Peronosporales</taxon>
        <taxon>Peronosporaceae</taxon>
        <taxon>Phytophthora</taxon>
    </lineage>
</organism>
<dbReference type="SUPFAM" id="SSF117281">
    <property type="entry name" value="Kelch motif"/>
    <property type="match status" value="1"/>
</dbReference>
<comment type="caution">
    <text evidence="3">The sequence shown here is derived from an EMBL/GenBank/DDBJ whole genome shotgun (WGS) entry which is preliminary data.</text>
</comment>
<evidence type="ECO:0000256" key="2">
    <source>
        <dbReference type="ARBA" id="ARBA00022737"/>
    </source>
</evidence>
<keyword evidence="1" id="KW-0880">Kelch repeat</keyword>
<dbReference type="InterPro" id="IPR015915">
    <property type="entry name" value="Kelch-typ_b-propeller"/>
</dbReference>
<keyword evidence="4" id="KW-1185">Reference proteome</keyword>
<dbReference type="Gene3D" id="2.120.10.80">
    <property type="entry name" value="Kelch-type beta propeller"/>
    <property type="match status" value="2"/>
</dbReference>
<gene>
    <name evidence="3" type="ORF">PHPALM_6419</name>
</gene>
<dbReference type="SMART" id="SM00612">
    <property type="entry name" value="Kelch"/>
    <property type="match status" value="4"/>
</dbReference>
<dbReference type="EMBL" id="NCKW01003462">
    <property type="protein sequence ID" value="POM76349.1"/>
    <property type="molecule type" value="Genomic_DNA"/>
</dbReference>
<dbReference type="AlphaFoldDB" id="A0A2P4YF71"/>
<dbReference type="InterPro" id="IPR006652">
    <property type="entry name" value="Kelch_1"/>
</dbReference>
<protein>
    <submittedName>
        <fullName evidence="3">Uncharacterized protein</fullName>
    </submittedName>
</protein>
<dbReference type="PANTHER" id="PTHR24412">
    <property type="entry name" value="KELCH PROTEIN"/>
    <property type="match status" value="1"/>
</dbReference>
<keyword evidence="2" id="KW-0677">Repeat</keyword>
<name>A0A2P4YF71_9STRA</name>
<sequence>MLELNVHNCMDIYVCCEQLQMRSACKLLAQAARGMIDTYFVTEGFKNLSLDALLKILRHQSSEVNRNQVDLMTDDAAVKALMMHDPKTRQKRLSSMREGATVETRQMMLGRRNSDNAMQRKLSLPPEEAVDVDVISTGIENNAKHQLTPTIFAIGGFNHPGALNTVEYLDFHRSKWYPAGLMTTCRSYSGVAVTSTNKIFDMGGTSSSSHHHKTKERYLGATVVDNFIYAVGGFNGQAHLALVKRFDLHTQQWEFLPPLSTERSGLAVVAMNGLIYAIGDYDGRKHLKSVEVFDPQTNQWSPVVNMRYARNGPVAVVQEYSNSILVFGGESRHGARMNTSDLNSGMWSDVDAFADCRSGHVAFSFLSESFLFCLGGSNKKDEYLDSVHRYDNLSKQWTLHSQMRAQRCGLNVAVVRTSQNTERFAVQKQNEPNLFKHSAHYCRNHYRRTAYAEGA</sequence>
<accession>A0A2P4YF71</accession>
<dbReference type="Proteomes" id="UP000237271">
    <property type="component" value="Unassembled WGS sequence"/>
</dbReference>
<evidence type="ECO:0000313" key="3">
    <source>
        <dbReference type="EMBL" id="POM76349.1"/>
    </source>
</evidence>
<dbReference type="CDD" id="cd14733">
    <property type="entry name" value="BACK"/>
    <property type="match status" value="1"/>
</dbReference>
<evidence type="ECO:0000313" key="4">
    <source>
        <dbReference type="Proteomes" id="UP000237271"/>
    </source>
</evidence>
<proteinExistence type="predicted"/>
<dbReference type="PANTHER" id="PTHR24412:SF489">
    <property type="entry name" value="RING FINGER DOMAIN AND KELCH REPEAT-CONTAINING PROTEIN DDB_G0271372"/>
    <property type="match status" value="1"/>
</dbReference>
<dbReference type="OrthoDB" id="45365at2759"/>
<dbReference type="Pfam" id="PF01344">
    <property type="entry name" value="Kelch_1"/>
    <property type="match status" value="3"/>
</dbReference>
<evidence type="ECO:0000256" key="1">
    <source>
        <dbReference type="ARBA" id="ARBA00022441"/>
    </source>
</evidence>
<reference evidence="3 4" key="1">
    <citation type="journal article" date="2017" name="Genome Biol. Evol.">
        <title>Phytophthora megakarya and P. palmivora, closely related causal agents of cacao black pod rot, underwent increases in genome sizes and gene numbers by different mechanisms.</title>
        <authorList>
            <person name="Ali S.S."/>
            <person name="Shao J."/>
            <person name="Lary D.J."/>
            <person name="Kronmiller B."/>
            <person name="Shen D."/>
            <person name="Strem M.D."/>
            <person name="Amoako-Attah I."/>
            <person name="Akrofi A.Y."/>
            <person name="Begoude B.A."/>
            <person name="Ten Hoopen G.M."/>
            <person name="Coulibaly K."/>
            <person name="Kebe B.I."/>
            <person name="Melnick R.L."/>
            <person name="Guiltinan M.J."/>
            <person name="Tyler B.M."/>
            <person name="Meinhardt L.W."/>
            <person name="Bailey B.A."/>
        </authorList>
    </citation>
    <scope>NUCLEOTIDE SEQUENCE [LARGE SCALE GENOMIC DNA]</scope>
    <source>
        <strain evidence="4">sbr112.9</strain>
    </source>
</reference>